<reference evidence="5" key="1">
    <citation type="journal article" date="2020" name="bioRxiv">
        <title>Comparative genomics of Chlamydomonas.</title>
        <authorList>
            <person name="Craig R.J."/>
            <person name="Hasan A.R."/>
            <person name="Ness R.W."/>
            <person name="Keightley P.D."/>
        </authorList>
    </citation>
    <scope>NUCLEOTIDE SEQUENCE</scope>
    <source>
        <strain evidence="5">SAG 7.73</strain>
    </source>
</reference>
<name>A0A835SQB7_CHLIN</name>
<protein>
    <recommendedName>
        <fullName evidence="4">Glycoside hydrolase family 42 N-terminal domain-containing protein</fullName>
    </recommendedName>
</protein>
<accession>A0A835SQB7</accession>
<proteinExistence type="predicted"/>
<dbReference type="GO" id="GO:0004565">
    <property type="term" value="F:beta-galactosidase activity"/>
    <property type="evidence" value="ECO:0007669"/>
    <property type="project" value="InterPro"/>
</dbReference>
<dbReference type="Gene3D" id="3.20.20.80">
    <property type="entry name" value="Glycosidases"/>
    <property type="match status" value="1"/>
</dbReference>
<evidence type="ECO:0000313" key="6">
    <source>
        <dbReference type="Proteomes" id="UP000650467"/>
    </source>
</evidence>
<dbReference type="AlphaFoldDB" id="A0A835SQB7"/>
<feature type="transmembrane region" description="Helical" evidence="3">
    <location>
        <begin position="12"/>
        <end position="35"/>
    </location>
</feature>
<evidence type="ECO:0000313" key="5">
    <source>
        <dbReference type="EMBL" id="KAG2429362.1"/>
    </source>
</evidence>
<evidence type="ECO:0000256" key="2">
    <source>
        <dbReference type="ARBA" id="ARBA00023295"/>
    </source>
</evidence>
<keyword evidence="3" id="KW-0472">Membrane</keyword>
<dbReference type="GO" id="GO:0009341">
    <property type="term" value="C:beta-galactosidase complex"/>
    <property type="evidence" value="ECO:0007669"/>
    <property type="project" value="InterPro"/>
</dbReference>
<dbReference type="Pfam" id="PF02449">
    <property type="entry name" value="Glyco_hydro_42"/>
    <property type="match status" value="1"/>
</dbReference>
<evidence type="ECO:0000256" key="3">
    <source>
        <dbReference type="SAM" id="Phobius"/>
    </source>
</evidence>
<sequence length="574" mass="62683">MPGGARKAREGWGFGRTLLLAASLCLVGTAVLFLYELGGTSNLTGKHVGSAKLTALVSRWRGGPSRYVRTTEVGDIFGTLFHSELVGIIKVQDAGGGSRLLGTLQSMQAAGVKTVMFSLEWGWAERSEGQFNWAHVDLLAGTVCNSTTLKMAMIVDVLRAPAWLFVKWPHSRSFDAHGRNYSHMSWYHAGANEVALDRLRQVATRLSGKWGSCAVAIQPAYNNEYEAKFTQEHDAYQDYNPHGLGIFRDWVQKRQPSLAAVNNRWGTKFARWEEVAPPKLYSGLIMGPDDSARFWDWMRFRTESGAEVFNRACRTVQAAQLQCFHHFPEFFSVLDAVYGAAMFPLIAGSNATDFVIMDSNFRTPYGTLMDPSKLRFYVAAARAFGKKTYFEAAVERYASMGLLEAGYRNALLAGAPNLGLTNWLTRVDMNASLTAALLTTSKPACAADEVVGVFLHLQSCAAFHGPQWQWARKDPLHDFVEELALRLTARCQTDIAVFIELPALTAALPGLDRVVFVEPLLLPGGPVELAAYVGAKAALRASGLPVETLRLPGNNTGGLALKVLDPLQAGGGAA</sequence>
<dbReference type="PANTHER" id="PTHR36447:SF1">
    <property type="entry name" value="BETA-GALACTOSIDASE GANA"/>
    <property type="match status" value="1"/>
</dbReference>
<organism evidence="5 6">
    <name type="scientific">Chlamydomonas incerta</name>
    <dbReference type="NCBI Taxonomy" id="51695"/>
    <lineage>
        <taxon>Eukaryota</taxon>
        <taxon>Viridiplantae</taxon>
        <taxon>Chlorophyta</taxon>
        <taxon>core chlorophytes</taxon>
        <taxon>Chlorophyceae</taxon>
        <taxon>CS clade</taxon>
        <taxon>Chlamydomonadales</taxon>
        <taxon>Chlamydomonadaceae</taxon>
        <taxon>Chlamydomonas</taxon>
    </lineage>
</organism>
<dbReference type="OrthoDB" id="10294479at2759"/>
<dbReference type="InterPro" id="IPR013529">
    <property type="entry name" value="Glyco_hydro_42_N"/>
</dbReference>
<evidence type="ECO:0000256" key="1">
    <source>
        <dbReference type="ARBA" id="ARBA00022801"/>
    </source>
</evidence>
<dbReference type="GO" id="GO:0005975">
    <property type="term" value="P:carbohydrate metabolic process"/>
    <property type="evidence" value="ECO:0007669"/>
    <property type="project" value="InterPro"/>
</dbReference>
<dbReference type="EMBL" id="JAEHOC010000031">
    <property type="protein sequence ID" value="KAG2429362.1"/>
    <property type="molecule type" value="Genomic_DNA"/>
</dbReference>
<dbReference type="InterPro" id="IPR017853">
    <property type="entry name" value="GH"/>
</dbReference>
<keyword evidence="3" id="KW-1133">Transmembrane helix</keyword>
<gene>
    <name evidence="5" type="ORF">HXX76_011128</name>
</gene>
<dbReference type="SUPFAM" id="SSF51445">
    <property type="entry name" value="(Trans)glycosidases"/>
    <property type="match status" value="1"/>
</dbReference>
<keyword evidence="3" id="KW-0812">Transmembrane</keyword>
<keyword evidence="6" id="KW-1185">Reference proteome</keyword>
<feature type="domain" description="Glycoside hydrolase family 42 N-terminal" evidence="4">
    <location>
        <begin position="104"/>
        <end position="324"/>
    </location>
</feature>
<dbReference type="PANTHER" id="PTHR36447">
    <property type="entry name" value="BETA-GALACTOSIDASE GANA"/>
    <property type="match status" value="1"/>
</dbReference>
<keyword evidence="2" id="KW-0326">Glycosidase</keyword>
<keyword evidence="1" id="KW-0378">Hydrolase</keyword>
<evidence type="ECO:0000259" key="4">
    <source>
        <dbReference type="Pfam" id="PF02449"/>
    </source>
</evidence>
<dbReference type="InterPro" id="IPR003476">
    <property type="entry name" value="Glyco_hydro_42"/>
</dbReference>
<comment type="caution">
    <text evidence="5">The sequence shown here is derived from an EMBL/GenBank/DDBJ whole genome shotgun (WGS) entry which is preliminary data.</text>
</comment>
<dbReference type="Proteomes" id="UP000650467">
    <property type="component" value="Unassembled WGS sequence"/>
</dbReference>